<dbReference type="SUPFAM" id="SSF46785">
    <property type="entry name" value="Winged helix' DNA-binding domain"/>
    <property type="match status" value="1"/>
</dbReference>
<dbReference type="CDD" id="cd07377">
    <property type="entry name" value="WHTH_GntR"/>
    <property type="match status" value="1"/>
</dbReference>
<protein>
    <submittedName>
        <fullName evidence="7">HTH-type transcriptional regulator NorG</fullName>
    </submittedName>
</protein>
<dbReference type="GO" id="GO:0030170">
    <property type="term" value="F:pyridoxal phosphate binding"/>
    <property type="evidence" value="ECO:0007669"/>
    <property type="project" value="InterPro"/>
</dbReference>
<dbReference type="InterPro" id="IPR015424">
    <property type="entry name" value="PyrdxlP-dep_Trfase"/>
</dbReference>
<dbReference type="Pfam" id="PF00155">
    <property type="entry name" value="Aminotran_1_2"/>
    <property type="match status" value="1"/>
</dbReference>
<dbReference type="SMART" id="SM00345">
    <property type="entry name" value="HTH_GNTR"/>
    <property type="match status" value="1"/>
</dbReference>
<dbReference type="Gene3D" id="1.10.10.10">
    <property type="entry name" value="Winged helix-like DNA-binding domain superfamily/Winged helix DNA-binding domain"/>
    <property type="match status" value="1"/>
</dbReference>
<dbReference type="InterPro" id="IPR036390">
    <property type="entry name" value="WH_DNA-bd_sf"/>
</dbReference>
<dbReference type="AlphaFoldDB" id="A0A833PHM5"/>
<dbReference type="PANTHER" id="PTHR46577:SF2">
    <property type="entry name" value="TRANSCRIPTIONAL REGULATORY PROTEIN"/>
    <property type="match status" value="1"/>
</dbReference>
<comment type="caution">
    <text evidence="7">The sequence shown here is derived from an EMBL/GenBank/DDBJ whole genome shotgun (WGS) entry which is preliminary data.</text>
</comment>
<dbReference type="Gene3D" id="3.90.1150.10">
    <property type="entry name" value="Aspartate Aminotransferase, domain 1"/>
    <property type="match status" value="1"/>
</dbReference>
<reference evidence="8" key="1">
    <citation type="journal article" date="2020" name="MBio">
        <title>Horizontal gene transfer to a defensive symbiont with a reduced genome amongst a multipartite beetle microbiome.</title>
        <authorList>
            <person name="Waterworth S.C."/>
            <person name="Florez L.V."/>
            <person name="Rees E.R."/>
            <person name="Hertweck C."/>
            <person name="Kaltenpoth M."/>
            <person name="Kwan J.C."/>
        </authorList>
    </citation>
    <scope>NUCLEOTIDE SEQUENCE [LARGE SCALE GENOMIC DNA]</scope>
</reference>
<evidence type="ECO:0000313" key="8">
    <source>
        <dbReference type="Proteomes" id="UP000490535"/>
    </source>
</evidence>
<sequence>MAKTKIEQTIQFIKAQISNKSLIAGSRLPSVRQLANQLSCSISTIVEAYARLVAEGVLESRLGSGYYVLGKTEFIPVIESETQYQREIDPLWISRQSLEAKADVLKPGCGWLPSSWMPEQTMRKALKNAAKSETAMLIDYAPPHGHIGLRQFIARKKELYQLRFQLNQVLITDSATQSIDLIFRHLLTAGDVILIDDPCYFNFRALIKAHHLKAVSIPFTEHGPDIEKFAQALNLKPKIYLTNSGIHNPTGATISLQTAYQISKLVEQTDLLIIEDEIFADFEYTPAPRYASFAGFKHVIQIGSFTKTLSAAVRCGYIIADPKLIDDLIDLRIATNFSHGHLNAEIIYQALMDSSYTKHLDWLKKQLVKLSNDTIQKLELLGIEPWIIPTAGIFLWCILPKGIQAGELTKLCLKHGVILAPGNSFSQADEAGQFMRFNVAQCVDKKSFDVLQMVMQQLKAESRQSPKIINGAMD</sequence>
<comment type="similarity">
    <text evidence="1">In the C-terminal section; belongs to the class-I pyridoxal-phosphate-dependent aminotransferase family.</text>
</comment>
<organism evidence="7 8">
    <name type="scientific">Acinetobacter bereziniae</name>
    <name type="common">Acinetobacter genomosp. 10</name>
    <dbReference type="NCBI Taxonomy" id="106648"/>
    <lineage>
        <taxon>Bacteria</taxon>
        <taxon>Pseudomonadati</taxon>
        <taxon>Pseudomonadota</taxon>
        <taxon>Gammaproteobacteria</taxon>
        <taxon>Moraxellales</taxon>
        <taxon>Moraxellaceae</taxon>
        <taxon>Acinetobacter</taxon>
    </lineage>
</organism>
<keyword evidence="3" id="KW-0805">Transcription regulation</keyword>
<dbReference type="SUPFAM" id="SSF53383">
    <property type="entry name" value="PLP-dependent transferases"/>
    <property type="match status" value="1"/>
</dbReference>
<evidence type="ECO:0000256" key="4">
    <source>
        <dbReference type="ARBA" id="ARBA00023125"/>
    </source>
</evidence>
<name>A0A833PHM5_ACIBZ</name>
<keyword evidence="5" id="KW-0804">Transcription</keyword>
<dbReference type="InterPro" id="IPR000524">
    <property type="entry name" value="Tscrpt_reg_HTH_GntR"/>
</dbReference>
<dbReference type="InterPro" id="IPR051446">
    <property type="entry name" value="HTH_trans_reg/aminotransferase"/>
</dbReference>
<dbReference type="InterPro" id="IPR015421">
    <property type="entry name" value="PyrdxlP-dep_Trfase_major"/>
</dbReference>
<evidence type="ECO:0000256" key="1">
    <source>
        <dbReference type="ARBA" id="ARBA00005384"/>
    </source>
</evidence>
<keyword evidence="4" id="KW-0238">DNA-binding</keyword>
<evidence type="ECO:0000256" key="3">
    <source>
        <dbReference type="ARBA" id="ARBA00023015"/>
    </source>
</evidence>
<dbReference type="GO" id="GO:0003677">
    <property type="term" value="F:DNA binding"/>
    <property type="evidence" value="ECO:0007669"/>
    <property type="project" value="UniProtKB-KW"/>
</dbReference>
<dbReference type="InterPro" id="IPR036388">
    <property type="entry name" value="WH-like_DNA-bd_sf"/>
</dbReference>
<evidence type="ECO:0000313" key="7">
    <source>
        <dbReference type="EMBL" id="KAF1026993.1"/>
    </source>
</evidence>
<evidence type="ECO:0000256" key="2">
    <source>
        <dbReference type="ARBA" id="ARBA00022898"/>
    </source>
</evidence>
<dbReference type="PROSITE" id="PS50949">
    <property type="entry name" value="HTH_GNTR"/>
    <property type="match status" value="1"/>
</dbReference>
<accession>A0A833PHM5</accession>
<dbReference type="PANTHER" id="PTHR46577">
    <property type="entry name" value="HTH-TYPE TRANSCRIPTIONAL REGULATORY PROTEIN GABR"/>
    <property type="match status" value="1"/>
</dbReference>
<proteinExistence type="inferred from homology"/>
<dbReference type="Pfam" id="PF00392">
    <property type="entry name" value="GntR"/>
    <property type="match status" value="1"/>
</dbReference>
<dbReference type="EMBL" id="WNDP01000015">
    <property type="protein sequence ID" value="KAF1026993.1"/>
    <property type="molecule type" value="Genomic_DNA"/>
</dbReference>
<gene>
    <name evidence="7" type="primary">norG_2</name>
    <name evidence="7" type="ORF">GAK29_00960</name>
</gene>
<dbReference type="InterPro" id="IPR004839">
    <property type="entry name" value="Aminotransferase_I/II_large"/>
</dbReference>
<evidence type="ECO:0000259" key="6">
    <source>
        <dbReference type="PROSITE" id="PS50949"/>
    </source>
</evidence>
<feature type="domain" description="HTH gntR-type" evidence="6">
    <location>
        <begin position="3"/>
        <end position="71"/>
    </location>
</feature>
<dbReference type="CDD" id="cd00609">
    <property type="entry name" value="AAT_like"/>
    <property type="match status" value="1"/>
</dbReference>
<evidence type="ECO:0000256" key="5">
    <source>
        <dbReference type="ARBA" id="ARBA00023163"/>
    </source>
</evidence>
<dbReference type="Gene3D" id="3.40.640.10">
    <property type="entry name" value="Type I PLP-dependent aspartate aminotransferase-like (Major domain)"/>
    <property type="match status" value="1"/>
</dbReference>
<dbReference type="Proteomes" id="UP000490535">
    <property type="component" value="Unassembled WGS sequence"/>
</dbReference>
<dbReference type="GO" id="GO:0003700">
    <property type="term" value="F:DNA-binding transcription factor activity"/>
    <property type="evidence" value="ECO:0007669"/>
    <property type="project" value="InterPro"/>
</dbReference>
<dbReference type="InterPro" id="IPR015422">
    <property type="entry name" value="PyrdxlP-dep_Trfase_small"/>
</dbReference>
<keyword evidence="2" id="KW-0663">Pyridoxal phosphate</keyword>